<keyword evidence="6" id="KW-1185">Reference proteome</keyword>
<sequence>MALNNNWKKHPRQNQEKWNTLAIFKDDKILLMKFNDSVSNRSEIDIPVKNKNHNIKREIEDINSNIQTNVCGSYKYLMDSSNIDFSSDILDTFRKSFKIKHNLKSEYWELAAQGEQETPLQKYYRLKFETEELLIQESIFQNADENDHNEKLCANIGFQIQNILNKLFIYSVSGNFKLLESYKTSVIVNLRNFIISTFLEKPLCCVDKEQFVFINNMSKVLNIKVTLNDLKPSTVQSLQRYQLEDRLQKLEEIIGSEKSILVKALLIRLAGVKSNEGLVEAVSMLKGMSKLILPQINVIESRAVYLLPKLKQITSKLVDQRLEVDRKTNELYETIVRAREESNVLPHIIQRMNILDIFRHKVEKFAITRNNLNTEYSETSKNLKKNELLLNNIETHIPKHLTSIVSNLQSLNYQIKMLADRLKNIEVE</sequence>
<comment type="caution">
    <text evidence="5">The sequence shown here is derived from an EMBL/GenBank/DDBJ whole genome shotgun (WGS) entry which is preliminary data.</text>
</comment>
<dbReference type="EMBL" id="VUJU01002035">
    <property type="protein sequence ID" value="KAF0762828.1"/>
    <property type="molecule type" value="Genomic_DNA"/>
</dbReference>
<dbReference type="GO" id="GO:0030286">
    <property type="term" value="C:dynein complex"/>
    <property type="evidence" value="ECO:0007669"/>
    <property type="project" value="UniProtKB-KW"/>
</dbReference>
<dbReference type="Pfam" id="PF04912">
    <property type="entry name" value="Dynamitin"/>
    <property type="match status" value="1"/>
</dbReference>
<organism evidence="5 6">
    <name type="scientific">Aphis craccivora</name>
    <name type="common">Cowpea aphid</name>
    <dbReference type="NCBI Taxonomy" id="307492"/>
    <lineage>
        <taxon>Eukaryota</taxon>
        <taxon>Metazoa</taxon>
        <taxon>Ecdysozoa</taxon>
        <taxon>Arthropoda</taxon>
        <taxon>Hexapoda</taxon>
        <taxon>Insecta</taxon>
        <taxon>Pterygota</taxon>
        <taxon>Neoptera</taxon>
        <taxon>Paraneoptera</taxon>
        <taxon>Hemiptera</taxon>
        <taxon>Sternorrhyncha</taxon>
        <taxon>Aphidomorpha</taxon>
        <taxon>Aphidoidea</taxon>
        <taxon>Aphididae</taxon>
        <taxon>Aphidini</taxon>
        <taxon>Aphis</taxon>
        <taxon>Aphis</taxon>
    </lineage>
</organism>
<dbReference type="GO" id="GO:0007017">
    <property type="term" value="P:microtubule-based process"/>
    <property type="evidence" value="ECO:0007669"/>
    <property type="project" value="InterPro"/>
</dbReference>
<dbReference type="OrthoDB" id="4977at2759"/>
<keyword evidence="3" id="KW-0963">Cytoplasm</keyword>
<evidence type="ECO:0000256" key="4">
    <source>
        <dbReference type="ARBA" id="ARBA00023017"/>
    </source>
</evidence>
<evidence type="ECO:0000256" key="1">
    <source>
        <dbReference type="ARBA" id="ARBA00004496"/>
    </source>
</evidence>
<dbReference type="AlphaFoldDB" id="A0A6G0YY58"/>
<evidence type="ECO:0000256" key="2">
    <source>
        <dbReference type="ARBA" id="ARBA00006176"/>
    </source>
</evidence>
<proteinExistence type="inferred from homology"/>
<gene>
    <name evidence="5" type="ORF">FWK35_00008958</name>
</gene>
<reference evidence="5 6" key="1">
    <citation type="submission" date="2019-08" db="EMBL/GenBank/DDBJ databases">
        <title>Whole genome of Aphis craccivora.</title>
        <authorList>
            <person name="Voronova N.V."/>
            <person name="Shulinski R.S."/>
            <person name="Bandarenka Y.V."/>
            <person name="Zhorov D.G."/>
            <person name="Warner D."/>
        </authorList>
    </citation>
    <scope>NUCLEOTIDE SEQUENCE [LARGE SCALE GENOMIC DNA]</scope>
    <source>
        <strain evidence="5">180601</strain>
        <tissue evidence="5">Whole Body</tissue>
    </source>
</reference>
<dbReference type="Proteomes" id="UP000478052">
    <property type="component" value="Unassembled WGS sequence"/>
</dbReference>
<accession>A0A6G0YY58</accession>
<evidence type="ECO:0000313" key="6">
    <source>
        <dbReference type="Proteomes" id="UP000478052"/>
    </source>
</evidence>
<dbReference type="GO" id="GO:0005869">
    <property type="term" value="C:dynactin complex"/>
    <property type="evidence" value="ECO:0007669"/>
    <property type="project" value="InterPro"/>
</dbReference>
<evidence type="ECO:0000256" key="3">
    <source>
        <dbReference type="ARBA" id="ARBA00022490"/>
    </source>
</evidence>
<dbReference type="GO" id="GO:0005737">
    <property type="term" value="C:cytoplasm"/>
    <property type="evidence" value="ECO:0007669"/>
    <property type="project" value="UniProtKB-SubCell"/>
</dbReference>
<dbReference type="PANTHER" id="PTHR15346">
    <property type="entry name" value="DYNACTIN SUBUNIT"/>
    <property type="match status" value="1"/>
</dbReference>
<keyword evidence="4" id="KW-0243">Dynein</keyword>
<dbReference type="InterPro" id="IPR028133">
    <property type="entry name" value="Dynamitin"/>
</dbReference>
<protein>
    <submittedName>
        <fullName evidence="5">Dynactin subunit 2-like</fullName>
    </submittedName>
</protein>
<evidence type="ECO:0000313" key="5">
    <source>
        <dbReference type="EMBL" id="KAF0762828.1"/>
    </source>
</evidence>
<comment type="similarity">
    <text evidence="2">Belongs to the dynactin subunit 2 family.</text>
</comment>
<name>A0A6G0YY58_APHCR</name>
<comment type="subcellular location">
    <subcellularLocation>
        <location evidence="1">Cytoplasm</location>
    </subcellularLocation>
</comment>